<feature type="non-terminal residue" evidence="2">
    <location>
        <position position="287"/>
    </location>
</feature>
<sequence length="287" mass="32244">MSACTSETHVLLSTAYVQILDKHHSPHTIRALLDSGSQSSYITQDLCQKLQLTTSKEIIAALGLNNTISNIDSKCEVSIQSLHNNFSASVPCFVVPQITGNLPNIVLNISELNIPKNIKLTDPSFFKPQKIDMLIGAQIFWNLISIGQINLGSNKPTLQKTRLGWVISGSIGKAQNSLVSCNFTQNLDIQNQLARFWELEKCSSSKPLSEEEKACEAHFVKHTKRTEDGRFVVAIPFKDTLEKLEDSHTQAVGRFLSLERKLQNRPEVKEQYIEFMREYQSLGHMSK</sequence>
<dbReference type="GO" id="GO:0004190">
    <property type="term" value="F:aspartic-type endopeptidase activity"/>
    <property type="evidence" value="ECO:0007669"/>
    <property type="project" value="InterPro"/>
</dbReference>
<reference evidence="2" key="1">
    <citation type="submission" date="2019-08" db="EMBL/GenBank/DDBJ databases">
        <title>The genome of the North American firefly Photinus pyralis.</title>
        <authorList>
            <consortium name="Photinus pyralis genome working group"/>
            <person name="Fallon T.R."/>
            <person name="Sander Lower S.E."/>
            <person name="Weng J.-K."/>
        </authorList>
    </citation>
    <scope>NUCLEOTIDE SEQUENCE</scope>
    <source>
        <strain evidence="2">TRF0915ILg1</strain>
        <tissue evidence="2">Whole body</tissue>
    </source>
</reference>
<evidence type="ECO:0000313" key="2">
    <source>
        <dbReference type="EMBL" id="KAF2890887.1"/>
    </source>
</evidence>
<feature type="domain" description="DUF1758" evidence="1">
    <location>
        <begin position="32"/>
        <end position="169"/>
    </location>
</feature>
<dbReference type="Pfam" id="PF05585">
    <property type="entry name" value="DUF1758"/>
    <property type="match status" value="1"/>
</dbReference>
<dbReference type="PANTHER" id="PTHR47331">
    <property type="entry name" value="PHD-TYPE DOMAIN-CONTAINING PROTEIN"/>
    <property type="match status" value="1"/>
</dbReference>
<dbReference type="InterPro" id="IPR008737">
    <property type="entry name" value="DUF1758"/>
</dbReference>
<dbReference type="InterPro" id="IPR001969">
    <property type="entry name" value="Aspartic_peptidase_AS"/>
</dbReference>
<dbReference type="Gene3D" id="2.40.70.10">
    <property type="entry name" value="Acid Proteases"/>
    <property type="match status" value="1"/>
</dbReference>
<dbReference type="OrthoDB" id="8034802at2759"/>
<dbReference type="EMBL" id="VTPC01044455">
    <property type="protein sequence ID" value="KAF2890887.1"/>
    <property type="molecule type" value="Genomic_DNA"/>
</dbReference>
<protein>
    <recommendedName>
        <fullName evidence="1">DUF1758 domain-containing protein</fullName>
    </recommendedName>
</protein>
<comment type="caution">
    <text evidence="2">The sequence shown here is derived from an EMBL/GenBank/DDBJ whole genome shotgun (WGS) entry which is preliminary data.</text>
</comment>
<dbReference type="InterPro" id="IPR021109">
    <property type="entry name" value="Peptidase_aspartic_dom_sf"/>
</dbReference>
<dbReference type="Proteomes" id="UP000801492">
    <property type="component" value="Unassembled WGS sequence"/>
</dbReference>
<proteinExistence type="predicted"/>
<evidence type="ECO:0000313" key="3">
    <source>
        <dbReference type="Proteomes" id="UP000801492"/>
    </source>
</evidence>
<accession>A0A8K0CUZ6</accession>
<name>A0A8K0CUZ6_IGNLU</name>
<dbReference type="GO" id="GO:0006508">
    <property type="term" value="P:proteolysis"/>
    <property type="evidence" value="ECO:0007669"/>
    <property type="project" value="InterPro"/>
</dbReference>
<dbReference type="AlphaFoldDB" id="A0A8K0CUZ6"/>
<dbReference type="PANTHER" id="PTHR47331:SF5">
    <property type="entry name" value="RIBONUCLEASE H"/>
    <property type="match status" value="1"/>
</dbReference>
<evidence type="ECO:0000259" key="1">
    <source>
        <dbReference type="Pfam" id="PF05585"/>
    </source>
</evidence>
<gene>
    <name evidence="2" type="ORF">ILUMI_15286</name>
</gene>
<organism evidence="2 3">
    <name type="scientific">Ignelater luminosus</name>
    <name type="common">Cucubano</name>
    <name type="synonym">Pyrophorus luminosus</name>
    <dbReference type="NCBI Taxonomy" id="2038154"/>
    <lineage>
        <taxon>Eukaryota</taxon>
        <taxon>Metazoa</taxon>
        <taxon>Ecdysozoa</taxon>
        <taxon>Arthropoda</taxon>
        <taxon>Hexapoda</taxon>
        <taxon>Insecta</taxon>
        <taxon>Pterygota</taxon>
        <taxon>Neoptera</taxon>
        <taxon>Endopterygota</taxon>
        <taxon>Coleoptera</taxon>
        <taxon>Polyphaga</taxon>
        <taxon>Elateriformia</taxon>
        <taxon>Elateroidea</taxon>
        <taxon>Elateridae</taxon>
        <taxon>Agrypninae</taxon>
        <taxon>Pyrophorini</taxon>
        <taxon>Ignelater</taxon>
    </lineage>
</organism>
<keyword evidence="3" id="KW-1185">Reference proteome</keyword>
<dbReference type="PROSITE" id="PS00141">
    <property type="entry name" value="ASP_PROTEASE"/>
    <property type="match status" value="1"/>
</dbReference>